<proteinExistence type="predicted"/>
<comment type="caution">
    <text evidence="7">The sequence shown here is derived from an EMBL/GenBank/DDBJ whole genome shotgun (WGS) entry which is preliminary data.</text>
</comment>
<evidence type="ECO:0000256" key="2">
    <source>
        <dbReference type="ARBA" id="ARBA00022692"/>
    </source>
</evidence>
<dbReference type="InterPro" id="IPR013525">
    <property type="entry name" value="ABC2_TM"/>
</dbReference>
<evidence type="ECO:0000256" key="3">
    <source>
        <dbReference type="ARBA" id="ARBA00022989"/>
    </source>
</evidence>
<dbReference type="PANTHER" id="PTHR43027:SF1">
    <property type="entry name" value="DOXORUBICIN RESISTANCE ABC TRANSPORTER PERMEASE PROTEIN DRRC-RELATED"/>
    <property type="match status" value="1"/>
</dbReference>
<feature type="transmembrane region" description="Helical" evidence="5">
    <location>
        <begin position="60"/>
        <end position="78"/>
    </location>
</feature>
<feature type="domain" description="ABC-2 type transporter transmembrane" evidence="6">
    <location>
        <begin position="12"/>
        <end position="216"/>
    </location>
</feature>
<name>A0A4R4ECZ7_9BACL</name>
<dbReference type="Pfam" id="PF01061">
    <property type="entry name" value="ABC2_membrane"/>
    <property type="match status" value="1"/>
</dbReference>
<dbReference type="OrthoDB" id="163141at2"/>
<dbReference type="EMBL" id="SKFG01000010">
    <property type="protein sequence ID" value="TCZ77063.1"/>
    <property type="molecule type" value="Genomic_DNA"/>
</dbReference>
<accession>A0A4R4ECZ7</accession>
<evidence type="ECO:0000313" key="7">
    <source>
        <dbReference type="EMBL" id="TCZ77063.1"/>
    </source>
</evidence>
<feature type="transmembrane region" description="Helical" evidence="5">
    <location>
        <begin position="167"/>
        <end position="187"/>
    </location>
</feature>
<keyword evidence="8" id="KW-1185">Reference proteome</keyword>
<dbReference type="PANTHER" id="PTHR43027">
    <property type="entry name" value="DOXORUBICIN RESISTANCE ABC TRANSPORTER PERMEASE PROTEIN DRRC-RELATED"/>
    <property type="match status" value="1"/>
</dbReference>
<protein>
    <submittedName>
        <fullName evidence="7">ABC transporter permease</fullName>
    </submittedName>
</protein>
<dbReference type="InterPro" id="IPR052902">
    <property type="entry name" value="ABC-2_transporter"/>
</dbReference>
<evidence type="ECO:0000256" key="1">
    <source>
        <dbReference type="ARBA" id="ARBA00004141"/>
    </source>
</evidence>
<comment type="subcellular location">
    <subcellularLocation>
        <location evidence="1">Membrane</location>
        <topology evidence="1">Multi-pass membrane protein</topology>
    </subcellularLocation>
</comment>
<keyword evidence="3 5" id="KW-1133">Transmembrane helix</keyword>
<dbReference type="GO" id="GO:0016020">
    <property type="term" value="C:membrane"/>
    <property type="evidence" value="ECO:0007669"/>
    <property type="project" value="UniProtKB-SubCell"/>
</dbReference>
<dbReference type="RefSeq" id="WP_132418163.1">
    <property type="nucleotide sequence ID" value="NZ_SKFG01000010.1"/>
</dbReference>
<organism evidence="7 8">
    <name type="scientific">Paenibacillus albiflavus</name>
    <dbReference type="NCBI Taxonomy" id="2545760"/>
    <lineage>
        <taxon>Bacteria</taxon>
        <taxon>Bacillati</taxon>
        <taxon>Bacillota</taxon>
        <taxon>Bacilli</taxon>
        <taxon>Bacillales</taxon>
        <taxon>Paenibacillaceae</taxon>
        <taxon>Paenibacillus</taxon>
    </lineage>
</organism>
<evidence type="ECO:0000256" key="5">
    <source>
        <dbReference type="SAM" id="Phobius"/>
    </source>
</evidence>
<feature type="transmembrane region" description="Helical" evidence="5">
    <location>
        <begin position="224"/>
        <end position="242"/>
    </location>
</feature>
<reference evidence="7 8" key="1">
    <citation type="submission" date="2019-03" db="EMBL/GenBank/DDBJ databases">
        <authorList>
            <person name="Kim M.K.M."/>
        </authorList>
    </citation>
    <scope>NUCLEOTIDE SEQUENCE [LARGE SCALE GENOMIC DNA]</scope>
    <source>
        <strain evidence="7 8">18JY21-1</strain>
    </source>
</reference>
<feature type="transmembrane region" description="Helical" evidence="5">
    <location>
        <begin position="27"/>
        <end position="48"/>
    </location>
</feature>
<keyword evidence="4 5" id="KW-0472">Membrane</keyword>
<feature type="transmembrane region" description="Helical" evidence="5">
    <location>
        <begin position="143"/>
        <end position="161"/>
    </location>
</feature>
<dbReference type="GO" id="GO:0140359">
    <property type="term" value="F:ABC-type transporter activity"/>
    <property type="evidence" value="ECO:0007669"/>
    <property type="project" value="InterPro"/>
</dbReference>
<sequence>MINRINRTLTELGILFKIQFSIIRESWVFVLLLASMFPFTMLLFMKFFTVNPTPELMMRMIVGNMVFGIIVMGMNAMGQEISWQKHQGHFTFYASLPISKINFVIANLLRGLMSTLPSVIIIAILGQFVFGIHFNYSLSIIPVVLLALLSVVGFGVGLGFWSPNHQLTNMLTQVFMMLITFLTPVMVDISQLPIAFQWLSYIFPTTYATQALLDIFTIGWTPALTQNAIIMLGFSILSYFIITKNVQWRVSK</sequence>
<dbReference type="Proteomes" id="UP000295418">
    <property type="component" value="Unassembled WGS sequence"/>
</dbReference>
<evidence type="ECO:0000256" key="4">
    <source>
        <dbReference type="ARBA" id="ARBA00023136"/>
    </source>
</evidence>
<evidence type="ECO:0000313" key="8">
    <source>
        <dbReference type="Proteomes" id="UP000295418"/>
    </source>
</evidence>
<gene>
    <name evidence="7" type="ORF">E0485_11380</name>
</gene>
<dbReference type="AlphaFoldDB" id="A0A4R4ECZ7"/>
<evidence type="ECO:0000259" key="6">
    <source>
        <dbReference type="Pfam" id="PF01061"/>
    </source>
</evidence>
<keyword evidence="2 5" id="KW-0812">Transmembrane</keyword>